<evidence type="ECO:0000313" key="2">
    <source>
        <dbReference type="Proteomes" id="UP000046067"/>
    </source>
</evidence>
<name>A0A655W6R3_VIBCL</name>
<reference evidence="1 2" key="1">
    <citation type="submission" date="2015-07" db="EMBL/GenBank/DDBJ databases">
        <authorList>
            <consortium name="Pathogen Informatics"/>
        </authorList>
    </citation>
    <scope>NUCLEOTIDE SEQUENCE [LARGE SCALE GENOMIC DNA]</scope>
    <source>
        <strain evidence="1 2">A325</strain>
    </source>
</reference>
<gene>
    <name evidence="1" type="ORF">ERS013201_01082</name>
</gene>
<sequence>MLRQRFNQFHHQRQVNHGRFIDHQQIKMEWITCMMTKLSAARNRAKQTMNGAGSARDRRGDLRLYRQLTHRFTHRFG</sequence>
<dbReference type="Proteomes" id="UP000046067">
    <property type="component" value="Unassembled WGS sequence"/>
</dbReference>
<dbReference type="EMBL" id="CWQJ01000005">
    <property type="protein sequence ID" value="CSB83380.1"/>
    <property type="molecule type" value="Genomic_DNA"/>
</dbReference>
<dbReference type="AlphaFoldDB" id="A0A655W6R3"/>
<proteinExistence type="predicted"/>
<protein>
    <submittedName>
        <fullName evidence="1">Uncharacterized protein</fullName>
    </submittedName>
</protein>
<accession>A0A655W6R3</accession>
<evidence type="ECO:0000313" key="1">
    <source>
        <dbReference type="EMBL" id="CSB83380.1"/>
    </source>
</evidence>
<organism evidence="1 2">
    <name type="scientific">Vibrio cholerae</name>
    <dbReference type="NCBI Taxonomy" id="666"/>
    <lineage>
        <taxon>Bacteria</taxon>
        <taxon>Pseudomonadati</taxon>
        <taxon>Pseudomonadota</taxon>
        <taxon>Gammaproteobacteria</taxon>
        <taxon>Vibrionales</taxon>
        <taxon>Vibrionaceae</taxon>
        <taxon>Vibrio</taxon>
    </lineage>
</organism>